<dbReference type="Proteomes" id="UP001201873">
    <property type="component" value="Unassembled WGS sequence"/>
</dbReference>
<dbReference type="PANTHER" id="PTHR43133">
    <property type="entry name" value="RNA POLYMERASE ECF-TYPE SIGMA FACTO"/>
    <property type="match status" value="1"/>
</dbReference>
<keyword evidence="3" id="KW-0731">Sigma factor</keyword>
<dbReference type="InterPro" id="IPR013324">
    <property type="entry name" value="RNA_pol_sigma_r3/r4-like"/>
</dbReference>
<keyword evidence="4" id="KW-0804">Transcription</keyword>
<dbReference type="InterPro" id="IPR039425">
    <property type="entry name" value="RNA_pol_sigma-70-like"/>
</dbReference>
<keyword evidence="8" id="KW-1185">Reference proteome</keyword>
<evidence type="ECO:0000256" key="1">
    <source>
        <dbReference type="ARBA" id="ARBA00010641"/>
    </source>
</evidence>
<evidence type="ECO:0000256" key="3">
    <source>
        <dbReference type="ARBA" id="ARBA00023082"/>
    </source>
</evidence>
<dbReference type="SUPFAM" id="SSF88659">
    <property type="entry name" value="Sigma3 and sigma4 domains of RNA polymerase sigma factors"/>
    <property type="match status" value="1"/>
</dbReference>
<dbReference type="InterPro" id="IPR007627">
    <property type="entry name" value="RNA_pol_sigma70_r2"/>
</dbReference>
<sequence length="220" mass="24373">MEVRQSRTAGPAVDSADARLVRALRDGDEAAFAGLVERWTPTMLAVANGYVPSRTVAEDVVQETWLAVLTGLHRFEGRSSLRTWVFAILVNLARRRGVRERRSVPFSALTRDDKGPTVAADRFLPPGDEWAGHWSAPPLAWDLPESAALSGEVRNRLRVALDALPARQRAVVQLRDVLGLDADEVCTLLDLAPGNQRVLLHRGRARLRQALEDYMNEAHT</sequence>
<dbReference type="InterPro" id="IPR036388">
    <property type="entry name" value="WH-like_DNA-bd_sf"/>
</dbReference>
<protein>
    <submittedName>
        <fullName evidence="7">Sigma-70 family RNA polymerase sigma factor</fullName>
    </submittedName>
</protein>
<reference evidence="7 8" key="1">
    <citation type="submission" date="2022-04" db="EMBL/GenBank/DDBJ databases">
        <title>Genome diversity in the genus Frankia.</title>
        <authorList>
            <person name="Carlos-Shanley C."/>
            <person name="Hahn D."/>
        </authorList>
    </citation>
    <scope>NUCLEOTIDE SEQUENCE [LARGE SCALE GENOMIC DNA]</scope>
    <source>
        <strain evidence="7 8">Ag45/Mut15</strain>
    </source>
</reference>
<dbReference type="RefSeq" id="WP_248826086.1">
    <property type="nucleotide sequence ID" value="NZ_JALKFT010000023.1"/>
</dbReference>
<dbReference type="InterPro" id="IPR013249">
    <property type="entry name" value="RNA_pol_sigma70_r4_t2"/>
</dbReference>
<evidence type="ECO:0000259" key="5">
    <source>
        <dbReference type="Pfam" id="PF04542"/>
    </source>
</evidence>
<dbReference type="Gene3D" id="1.10.10.10">
    <property type="entry name" value="Winged helix-like DNA-binding domain superfamily/Winged helix DNA-binding domain"/>
    <property type="match status" value="1"/>
</dbReference>
<evidence type="ECO:0000259" key="6">
    <source>
        <dbReference type="Pfam" id="PF08281"/>
    </source>
</evidence>
<dbReference type="InterPro" id="IPR013325">
    <property type="entry name" value="RNA_pol_sigma_r2"/>
</dbReference>
<gene>
    <name evidence="7" type="ORF">MXD59_19415</name>
</gene>
<dbReference type="InterPro" id="IPR014284">
    <property type="entry name" value="RNA_pol_sigma-70_dom"/>
</dbReference>
<keyword evidence="2" id="KW-0805">Transcription regulation</keyword>
<comment type="similarity">
    <text evidence="1">Belongs to the sigma-70 factor family. ECF subfamily.</text>
</comment>
<dbReference type="CDD" id="cd06171">
    <property type="entry name" value="Sigma70_r4"/>
    <property type="match status" value="1"/>
</dbReference>
<comment type="caution">
    <text evidence="7">The sequence shown here is derived from an EMBL/GenBank/DDBJ whole genome shotgun (WGS) entry which is preliminary data.</text>
</comment>
<evidence type="ECO:0000313" key="8">
    <source>
        <dbReference type="Proteomes" id="UP001201873"/>
    </source>
</evidence>
<dbReference type="PANTHER" id="PTHR43133:SF53">
    <property type="entry name" value="ECF RNA POLYMERASE SIGMA-E FACTOR"/>
    <property type="match status" value="1"/>
</dbReference>
<dbReference type="SUPFAM" id="SSF88946">
    <property type="entry name" value="Sigma2 domain of RNA polymerase sigma factors"/>
    <property type="match status" value="1"/>
</dbReference>
<evidence type="ECO:0000313" key="7">
    <source>
        <dbReference type="EMBL" id="MCK9877918.1"/>
    </source>
</evidence>
<organism evidence="7 8">
    <name type="scientific">Frankia umida</name>
    <dbReference type="NCBI Taxonomy" id="573489"/>
    <lineage>
        <taxon>Bacteria</taxon>
        <taxon>Bacillati</taxon>
        <taxon>Actinomycetota</taxon>
        <taxon>Actinomycetes</taxon>
        <taxon>Frankiales</taxon>
        <taxon>Frankiaceae</taxon>
        <taxon>Frankia</taxon>
    </lineage>
</organism>
<dbReference type="Pfam" id="PF08281">
    <property type="entry name" value="Sigma70_r4_2"/>
    <property type="match status" value="1"/>
</dbReference>
<dbReference type="NCBIfam" id="TIGR02937">
    <property type="entry name" value="sigma70-ECF"/>
    <property type="match status" value="1"/>
</dbReference>
<evidence type="ECO:0000256" key="2">
    <source>
        <dbReference type="ARBA" id="ARBA00023015"/>
    </source>
</evidence>
<name>A0ABT0K2B5_9ACTN</name>
<feature type="domain" description="RNA polymerase sigma factor 70 region 4 type 2" evidence="6">
    <location>
        <begin position="155"/>
        <end position="207"/>
    </location>
</feature>
<dbReference type="EMBL" id="JALKFT010000023">
    <property type="protein sequence ID" value="MCK9877918.1"/>
    <property type="molecule type" value="Genomic_DNA"/>
</dbReference>
<dbReference type="Gene3D" id="1.10.1740.10">
    <property type="match status" value="1"/>
</dbReference>
<accession>A0ABT0K2B5</accession>
<evidence type="ECO:0000256" key="4">
    <source>
        <dbReference type="ARBA" id="ARBA00023163"/>
    </source>
</evidence>
<dbReference type="Pfam" id="PF04542">
    <property type="entry name" value="Sigma70_r2"/>
    <property type="match status" value="1"/>
</dbReference>
<feature type="domain" description="RNA polymerase sigma-70 region 2" evidence="5">
    <location>
        <begin position="35"/>
        <end position="101"/>
    </location>
</feature>
<proteinExistence type="inferred from homology"/>